<dbReference type="KEGG" id="scm:SCHCO_02606236"/>
<dbReference type="GeneID" id="9594372"/>
<evidence type="ECO:0000313" key="1">
    <source>
        <dbReference type="EMBL" id="EFJ00270.1"/>
    </source>
</evidence>
<evidence type="ECO:0000313" key="2">
    <source>
        <dbReference type="Proteomes" id="UP000007431"/>
    </source>
</evidence>
<organism evidence="2">
    <name type="scientific">Schizophyllum commune (strain H4-8 / FGSC 9210)</name>
    <name type="common">Split gill fungus</name>
    <dbReference type="NCBI Taxonomy" id="578458"/>
    <lineage>
        <taxon>Eukaryota</taxon>
        <taxon>Fungi</taxon>
        <taxon>Dikarya</taxon>
        <taxon>Basidiomycota</taxon>
        <taxon>Agaricomycotina</taxon>
        <taxon>Agaricomycetes</taxon>
        <taxon>Agaricomycetidae</taxon>
        <taxon>Agaricales</taxon>
        <taxon>Schizophyllaceae</taxon>
        <taxon>Schizophyllum</taxon>
    </lineage>
</organism>
<evidence type="ECO:0008006" key="3">
    <source>
        <dbReference type="Google" id="ProtNLM"/>
    </source>
</evidence>
<dbReference type="InParanoid" id="D8PWT4"/>
<dbReference type="AlphaFoldDB" id="D8PWT4"/>
<reference evidence="1 2" key="1">
    <citation type="journal article" date="2010" name="Nat. Biotechnol.">
        <title>Genome sequence of the model mushroom Schizophyllum commune.</title>
        <authorList>
            <person name="Ohm R.A."/>
            <person name="de Jong J.F."/>
            <person name="Lugones L.G."/>
            <person name="Aerts A."/>
            <person name="Kothe E."/>
            <person name="Stajich J.E."/>
            <person name="de Vries R.P."/>
            <person name="Record E."/>
            <person name="Levasseur A."/>
            <person name="Baker S.E."/>
            <person name="Bartholomew K.A."/>
            <person name="Coutinho P.M."/>
            <person name="Erdmann S."/>
            <person name="Fowler T.J."/>
            <person name="Gathman A.C."/>
            <person name="Lombard V."/>
            <person name="Henrissat B."/>
            <person name="Knabe N."/>
            <person name="Kuees U."/>
            <person name="Lilly W.W."/>
            <person name="Lindquist E."/>
            <person name="Lucas S."/>
            <person name="Magnuson J.K."/>
            <person name="Piumi F."/>
            <person name="Raudaskoski M."/>
            <person name="Salamov A."/>
            <person name="Schmutz J."/>
            <person name="Schwarze F.W.M.R."/>
            <person name="vanKuyk P.A."/>
            <person name="Horton J.S."/>
            <person name="Grigoriev I.V."/>
            <person name="Woesten H.A.B."/>
        </authorList>
    </citation>
    <scope>NUCLEOTIDE SEQUENCE [LARGE SCALE GENOMIC DNA]</scope>
    <source>
        <strain evidence="2">H4-8 / FGSC 9210</strain>
    </source>
</reference>
<dbReference type="VEuPathDB" id="FungiDB:SCHCODRAFT_02606236"/>
<sequence>MRAQVEGVTSVELEYNRWLPAGSALIQFHRPEYVPASSHRLKGKAIQGITVIPENLTRFALQDYQEALKKQEKGTGTGPSANTTHLEEKVVLWGFTPRWNATDVAALLRSYRLHNHDVDGGANSISYTPLADQTHSRKFVARMADPEEAHRVVRDLHMTPVPHLFGVSPSIGQYLRARVLSP</sequence>
<accession>D8PWT4</accession>
<dbReference type="OMA" id="EHAAVAH"/>
<proteinExistence type="predicted"/>
<dbReference type="Proteomes" id="UP000007431">
    <property type="component" value="Unassembled WGS sequence"/>
</dbReference>
<dbReference type="HOGENOM" id="CLU_1482807_0_0_1"/>
<name>D8PWT4_SCHCM</name>
<dbReference type="OrthoDB" id="5541797at2759"/>
<protein>
    <recommendedName>
        <fullName evidence="3">RRM domain-containing protein</fullName>
    </recommendedName>
</protein>
<gene>
    <name evidence="1" type="ORF">SCHCODRAFT_232591</name>
</gene>
<dbReference type="EMBL" id="GL377303">
    <property type="protein sequence ID" value="EFJ00270.1"/>
    <property type="molecule type" value="Genomic_DNA"/>
</dbReference>
<keyword evidence="2" id="KW-1185">Reference proteome</keyword>